<protein>
    <submittedName>
        <fullName evidence="2">ATP-binding protein</fullName>
    </submittedName>
</protein>
<dbReference type="InterPro" id="IPR051396">
    <property type="entry name" value="Bact_Antivir_Def_Nuclease"/>
</dbReference>
<dbReference type="RefSeq" id="WP_189373776.1">
    <property type="nucleotide sequence ID" value="NZ_BMYW01000005.1"/>
</dbReference>
<dbReference type="InterPro" id="IPR027417">
    <property type="entry name" value="P-loop_NTPase"/>
</dbReference>
<proteinExistence type="predicted"/>
<dbReference type="Gene3D" id="3.40.50.300">
    <property type="entry name" value="P-loop containing nucleotide triphosphate hydrolases"/>
    <property type="match status" value="1"/>
</dbReference>
<evidence type="ECO:0000259" key="1">
    <source>
        <dbReference type="Pfam" id="PF13304"/>
    </source>
</evidence>
<feature type="domain" description="ATPase AAA-type core" evidence="1">
    <location>
        <begin position="344"/>
        <end position="417"/>
    </location>
</feature>
<dbReference type="Proteomes" id="UP000600877">
    <property type="component" value="Unassembled WGS sequence"/>
</dbReference>
<keyword evidence="2" id="KW-0547">Nucleotide-binding</keyword>
<comment type="caution">
    <text evidence="2">The sequence shown here is derived from an EMBL/GenBank/DDBJ whole genome shotgun (WGS) entry which is preliminary data.</text>
</comment>
<keyword evidence="3" id="KW-1185">Reference proteome</keyword>
<gene>
    <name evidence="2" type="ORF">GCM10011290_17700</name>
</gene>
<organism evidence="2 3">
    <name type="scientific">Vogesella alkaliphila</name>
    <dbReference type="NCBI Taxonomy" id="1193621"/>
    <lineage>
        <taxon>Bacteria</taxon>
        <taxon>Pseudomonadati</taxon>
        <taxon>Pseudomonadota</taxon>
        <taxon>Betaproteobacteria</taxon>
        <taxon>Neisseriales</taxon>
        <taxon>Chromobacteriaceae</taxon>
        <taxon>Vogesella</taxon>
    </lineage>
</organism>
<evidence type="ECO:0000313" key="2">
    <source>
        <dbReference type="EMBL" id="GGX90445.1"/>
    </source>
</evidence>
<reference evidence="3" key="1">
    <citation type="journal article" date="2019" name="Int. J. Syst. Evol. Microbiol.">
        <title>The Global Catalogue of Microorganisms (GCM) 10K type strain sequencing project: providing services to taxonomists for standard genome sequencing and annotation.</title>
        <authorList>
            <consortium name="The Broad Institute Genomics Platform"/>
            <consortium name="The Broad Institute Genome Sequencing Center for Infectious Disease"/>
            <person name="Wu L."/>
            <person name="Ma J."/>
        </authorList>
    </citation>
    <scope>NUCLEOTIDE SEQUENCE [LARGE SCALE GENOMIC DNA]</scope>
    <source>
        <strain evidence="3">KCTC 32041</strain>
    </source>
</reference>
<keyword evidence="2" id="KW-0067">ATP-binding</keyword>
<evidence type="ECO:0000313" key="3">
    <source>
        <dbReference type="Proteomes" id="UP000600877"/>
    </source>
</evidence>
<dbReference type="GO" id="GO:0005524">
    <property type="term" value="F:ATP binding"/>
    <property type="evidence" value="ECO:0007669"/>
    <property type="project" value="UniProtKB-KW"/>
</dbReference>
<accession>A0ABQ2YQI0</accession>
<dbReference type="PANTHER" id="PTHR43581">
    <property type="entry name" value="ATP/GTP PHOSPHATASE"/>
    <property type="match status" value="1"/>
</dbReference>
<dbReference type="SUPFAM" id="SSF52540">
    <property type="entry name" value="P-loop containing nucleoside triphosphate hydrolases"/>
    <property type="match status" value="1"/>
</dbReference>
<dbReference type="InterPro" id="IPR003959">
    <property type="entry name" value="ATPase_AAA_core"/>
</dbReference>
<dbReference type="EMBL" id="BMYW01000005">
    <property type="protein sequence ID" value="GGX90445.1"/>
    <property type="molecule type" value="Genomic_DNA"/>
</dbReference>
<dbReference type="PANTHER" id="PTHR43581:SF2">
    <property type="entry name" value="EXCINUCLEASE ATPASE SUBUNIT"/>
    <property type="match status" value="1"/>
</dbReference>
<sequence>MQNVIEYFDIEKLHGHKNVRITFDSPYKILLSENGQGKTTILKIMDAIFSKNFKKLRSINFESATIKLTGRPPISIKKDNIAYDYDSKALNYLSRKLPPDVLTKIIDVATKPIPTTIARREINKIIETTGITISLMAVRELIEDRDVIAINKECSDLIKEIDDGFPLESLYLPTYRRIEDDGLSIGISQELGGKELIQFGLTDVEKKLEGMRNNVLESSKESMARINSEILTRLVNGLKVNADDLAIINENKDKISIALSRVATTLSTTDKKKIITLVESGEIFQSKTDPSLVYFLSKMVMAFLDQRNSDQALEKFSELCSKYFVNKVMIYDQISLKTEIICKETGNEIKFGELSSGEKQVVSLFSKLLLEPEKKFALLFDEPELSLSVEWQQKILHDVISCNSCAFLIAMTHSPFIFTDLSQYTSDLQYYINRSTENQSTNFYTYEFNGFDTMGEEF</sequence>
<name>A0ABQ2YQI0_9NEIS</name>
<dbReference type="Pfam" id="PF13304">
    <property type="entry name" value="AAA_21"/>
    <property type="match status" value="1"/>
</dbReference>